<feature type="compositionally biased region" description="Basic and acidic residues" evidence="1">
    <location>
        <begin position="91"/>
        <end position="101"/>
    </location>
</feature>
<dbReference type="EMBL" id="VFQF01000002">
    <property type="protein sequence ID" value="TQN45600.1"/>
    <property type="molecule type" value="Genomic_DNA"/>
</dbReference>
<accession>A0A543PNH7</accession>
<gene>
    <name evidence="2" type="ORF">FHX52_2298</name>
</gene>
<feature type="compositionally biased region" description="Pro residues" evidence="1">
    <location>
        <begin position="50"/>
        <end position="65"/>
    </location>
</feature>
<dbReference type="OrthoDB" id="3298746at2"/>
<evidence type="ECO:0000256" key="1">
    <source>
        <dbReference type="SAM" id="MobiDB-lite"/>
    </source>
</evidence>
<proteinExistence type="predicted"/>
<sequence length="101" mass="10859">MTGEIIDSVAPDLEVGADTDEAFFELVCADDELLRAEFEAIVAASWVGPPDRPTPVPNPRPPVPGAPRVELPRVTRLELTKPLPSGPGDGQRGRERSPPRP</sequence>
<organism evidence="2 3">
    <name type="scientific">Humibacillus xanthopallidus</name>
    <dbReference type="NCBI Taxonomy" id="412689"/>
    <lineage>
        <taxon>Bacteria</taxon>
        <taxon>Bacillati</taxon>
        <taxon>Actinomycetota</taxon>
        <taxon>Actinomycetes</taxon>
        <taxon>Micrococcales</taxon>
        <taxon>Intrasporangiaceae</taxon>
        <taxon>Humibacillus</taxon>
    </lineage>
</organism>
<dbReference type="RefSeq" id="WP_141822223.1">
    <property type="nucleotide sequence ID" value="NZ_BAAAQC010000010.1"/>
</dbReference>
<dbReference type="Proteomes" id="UP000320085">
    <property type="component" value="Unassembled WGS sequence"/>
</dbReference>
<reference evidence="2 3" key="1">
    <citation type="submission" date="2019-06" db="EMBL/GenBank/DDBJ databases">
        <title>Sequencing the genomes of 1000 actinobacteria strains.</title>
        <authorList>
            <person name="Klenk H.-P."/>
        </authorList>
    </citation>
    <scope>NUCLEOTIDE SEQUENCE [LARGE SCALE GENOMIC DNA]</scope>
    <source>
        <strain evidence="2 3">DSM 21776</strain>
    </source>
</reference>
<feature type="region of interest" description="Disordered" evidence="1">
    <location>
        <begin position="47"/>
        <end position="101"/>
    </location>
</feature>
<name>A0A543PNH7_9MICO</name>
<evidence type="ECO:0000313" key="3">
    <source>
        <dbReference type="Proteomes" id="UP000320085"/>
    </source>
</evidence>
<comment type="caution">
    <text evidence="2">The sequence shown here is derived from an EMBL/GenBank/DDBJ whole genome shotgun (WGS) entry which is preliminary data.</text>
</comment>
<feature type="compositionally biased region" description="Basic and acidic residues" evidence="1">
    <location>
        <begin position="70"/>
        <end position="79"/>
    </location>
</feature>
<evidence type="ECO:0000313" key="2">
    <source>
        <dbReference type="EMBL" id="TQN45600.1"/>
    </source>
</evidence>
<protein>
    <submittedName>
        <fullName evidence="2">Uncharacterized protein</fullName>
    </submittedName>
</protein>
<dbReference type="AlphaFoldDB" id="A0A543PNH7"/>